<dbReference type="FunFam" id="1.10.510.10:FF:000473">
    <property type="entry name" value="Putative wall-associated kinase"/>
    <property type="match status" value="1"/>
</dbReference>
<evidence type="ECO:0000256" key="6">
    <source>
        <dbReference type="ARBA" id="ARBA00022840"/>
    </source>
</evidence>
<dbReference type="OMA" id="ITRHELM"/>
<dbReference type="Pfam" id="PF13947">
    <property type="entry name" value="GUB_WAK_bind"/>
    <property type="match status" value="1"/>
</dbReference>
<keyword evidence="2" id="KW-0418">Kinase</keyword>
<keyword evidence="5" id="KW-0547">Nucleotide-binding</keyword>
<dbReference type="GO" id="GO:0030247">
    <property type="term" value="F:polysaccharide binding"/>
    <property type="evidence" value="ECO:0007669"/>
    <property type="project" value="InterPro"/>
</dbReference>
<keyword evidence="6" id="KW-0067">ATP-binding</keyword>
<proteinExistence type="predicted"/>
<keyword evidence="7" id="KW-1015">Disulfide bond</keyword>
<dbReference type="PANTHER" id="PTHR27005:SF288">
    <property type="entry name" value="OS04G0275100 PROTEIN"/>
    <property type="match status" value="1"/>
</dbReference>
<dbReference type="Gramene" id="ORUFI04G10490.1">
    <property type="protein sequence ID" value="ORUFI04G10490.1"/>
    <property type="gene ID" value="ORUFI04G10490"/>
</dbReference>
<dbReference type="PROSITE" id="PS00010">
    <property type="entry name" value="ASX_HYDROXYL"/>
    <property type="match status" value="1"/>
</dbReference>
<evidence type="ECO:0000256" key="2">
    <source>
        <dbReference type="ARBA" id="ARBA00022527"/>
    </source>
</evidence>
<dbReference type="STRING" id="4529.A0A0E0P7Y3"/>
<dbReference type="PANTHER" id="PTHR27005">
    <property type="entry name" value="WALL-ASSOCIATED RECEPTOR KINASE-LIKE 21"/>
    <property type="match status" value="1"/>
</dbReference>
<evidence type="ECO:0000259" key="10">
    <source>
        <dbReference type="PROSITE" id="PS50011"/>
    </source>
</evidence>
<feature type="chain" id="PRO_5002370010" description="Protein kinase domain-containing protein" evidence="9">
    <location>
        <begin position="29"/>
        <end position="775"/>
    </location>
</feature>
<dbReference type="AlphaFoldDB" id="A0A0E0P7Y3"/>
<evidence type="ECO:0000256" key="8">
    <source>
        <dbReference type="ARBA" id="ARBA00023180"/>
    </source>
</evidence>
<evidence type="ECO:0000313" key="12">
    <source>
        <dbReference type="Proteomes" id="UP000008022"/>
    </source>
</evidence>
<evidence type="ECO:0000256" key="5">
    <source>
        <dbReference type="ARBA" id="ARBA00022741"/>
    </source>
</evidence>
<dbReference type="SMART" id="SM00220">
    <property type="entry name" value="S_TKc"/>
    <property type="match status" value="1"/>
</dbReference>
<dbReference type="InterPro" id="IPR045274">
    <property type="entry name" value="WAK-like"/>
</dbReference>
<dbReference type="InterPro" id="IPR008271">
    <property type="entry name" value="Ser/Thr_kinase_AS"/>
</dbReference>
<dbReference type="InterPro" id="IPR000152">
    <property type="entry name" value="EGF-type_Asp/Asn_hydroxyl_site"/>
</dbReference>
<accession>A0A0E0P7Y3</accession>
<dbReference type="Gene3D" id="3.30.200.20">
    <property type="entry name" value="Phosphorylase Kinase, domain 1"/>
    <property type="match status" value="1"/>
</dbReference>
<dbReference type="Gene3D" id="2.10.25.10">
    <property type="entry name" value="Laminin"/>
    <property type="match status" value="1"/>
</dbReference>
<keyword evidence="3" id="KW-0808">Transferase</keyword>
<evidence type="ECO:0000313" key="11">
    <source>
        <dbReference type="EnsemblPlants" id="ORUFI04G10490.1"/>
    </source>
</evidence>
<dbReference type="GO" id="GO:0005524">
    <property type="term" value="F:ATP binding"/>
    <property type="evidence" value="ECO:0007669"/>
    <property type="project" value="UniProtKB-KW"/>
</dbReference>
<dbReference type="SMART" id="SM00181">
    <property type="entry name" value="EGF"/>
    <property type="match status" value="2"/>
</dbReference>
<keyword evidence="4 9" id="KW-0732">Signal</keyword>
<dbReference type="EnsemblPlants" id="ORUFI04G10490.1">
    <property type="protein sequence ID" value="ORUFI04G10490.1"/>
    <property type="gene ID" value="ORUFI04G10490"/>
</dbReference>
<sequence>MPCHRGRTMLCLAAIAFVSELLTGGTKAQCPDTKCGGVDIPYPFSIGPGSCAMAGFELDCIDSRPFLGDFEVLNISLHLSELRVLNKISSFCYNPASKLMEQNTFESNLDTPFMLSDTSNKFTIIGCRTLAYITDQDYVGKYMSGCVSVCRRGDVTSATNGACSGIGCCQTAIPKGLGYYQVFFDTGLNTSNSIYNATPCSYAVLVDSSNFNFSTNYLTSVEFNTTYGGRAPMVLDWAIRTANNCEEAKNNHTLSYACKSDNSECINSSNGPGYICNCKNGYQGNPYRQDGCQAAAATPLPGVAAASPPLPTWWQRLPPPLPTWSQRRLLLPLPGVAAAAATASLPDIDECKEPNKCYGKCRNKDGGFDCTCPFGTRGNAHTGPCDRGLVIGICASLLVTLTILLGIEWFKYKQRITRHELMRQREEYFRLRGGQLLTNMMSRDNNIRFMLYDRDQIELATNSFDNMLVIGQGGQGTVYRGRINDDSNSNLVAIKKCKGFDEDINHENIVKLLGCCLQFDVPILVYEFVPNKTLYNLIHIQTDPSIRTLEIRLKVAAESAEALAYLHSSLDHPIILHGDVKSTNILLSNNFIAKVSDFGCSKIRTADENYDVVKGTMGYLDPEYLRNFQLTNKSDVYSFGVVLLELLTRRTPLSVDKVSLASIFQEAMREGHFLELIDTEILHEDNMGLISDLATLASQCLIMTSESRPTMSTVAEELRRSMAGQVQQDQGVLTGISSLALTSSAANTSEHFTGEPSTGYYSLKGVAPMSIEFAR</sequence>
<dbReference type="GO" id="GO:0004674">
    <property type="term" value="F:protein serine/threonine kinase activity"/>
    <property type="evidence" value="ECO:0007669"/>
    <property type="project" value="UniProtKB-KW"/>
</dbReference>
<dbReference type="GO" id="GO:0005509">
    <property type="term" value="F:calcium ion binding"/>
    <property type="evidence" value="ECO:0007669"/>
    <property type="project" value="InterPro"/>
</dbReference>
<comment type="subcellular location">
    <subcellularLocation>
        <location evidence="1">Membrane</location>
        <topology evidence="1">Single-pass type I membrane protein</topology>
    </subcellularLocation>
</comment>
<keyword evidence="12" id="KW-1185">Reference proteome</keyword>
<dbReference type="SUPFAM" id="SSF56112">
    <property type="entry name" value="Protein kinase-like (PK-like)"/>
    <property type="match status" value="1"/>
</dbReference>
<dbReference type="PROSITE" id="PS01187">
    <property type="entry name" value="EGF_CA"/>
    <property type="match status" value="1"/>
</dbReference>
<dbReference type="SUPFAM" id="SSF57196">
    <property type="entry name" value="EGF/Laminin"/>
    <property type="match status" value="1"/>
</dbReference>
<evidence type="ECO:0000256" key="1">
    <source>
        <dbReference type="ARBA" id="ARBA00004479"/>
    </source>
</evidence>
<dbReference type="GO" id="GO:0005886">
    <property type="term" value="C:plasma membrane"/>
    <property type="evidence" value="ECO:0007669"/>
    <property type="project" value="TreeGrafter"/>
</dbReference>
<dbReference type="Pfam" id="PF00069">
    <property type="entry name" value="Pkinase"/>
    <property type="match status" value="1"/>
</dbReference>
<dbReference type="InterPro" id="IPR001881">
    <property type="entry name" value="EGF-like_Ca-bd_dom"/>
</dbReference>
<dbReference type="InterPro" id="IPR000719">
    <property type="entry name" value="Prot_kinase_dom"/>
</dbReference>
<name>A0A0E0P7Y3_ORYRU</name>
<dbReference type="GO" id="GO:0007166">
    <property type="term" value="P:cell surface receptor signaling pathway"/>
    <property type="evidence" value="ECO:0007669"/>
    <property type="project" value="InterPro"/>
</dbReference>
<dbReference type="InterPro" id="IPR025287">
    <property type="entry name" value="WAK_GUB"/>
</dbReference>
<dbReference type="HOGENOM" id="CLU_000288_43_5_1"/>
<reference evidence="11" key="2">
    <citation type="submission" date="2015-06" db="UniProtKB">
        <authorList>
            <consortium name="EnsemblPlants"/>
        </authorList>
    </citation>
    <scope>IDENTIFICATION</scope>
</reference>
<evidence type="ECO:0000256" key="7">
    <source>
        <dbReference type="ARBA" id="ARBA00023157"/>
    </source>
</evidence>
<dbReference type="CDD" id="cd00054">
    <property type="entry name" value="EGF_CA"/>
    <property type="match status" value="1"/>
</dbReference>
<evidence type="ECO:0000256" key="3">
    <source>
        <dbReference type="ARBA" id="ARBA00022679"/>
    </source>
</evidence>
<dbReference type="eggNOG" id="ENOG502QQPF">
    <property type="taxonomic scope" value="Eukaryota"/>
</dbReference>
<keyword evidence="2" id="KW-0723">Serine/threonine-protein kinase</keyword>
<organism evidence="11 12">
    <name type="scientific">Oryza rufipogon</name>
    <name type="common">Brownbeard rice</name>
    <name type="synonym">Asian wild rice</name>
    <dbReference type="NCBI Taxonomy" id="4529"/>
    <lineage>
        <taxon>Eukaryota</taxon>
        <taxon>Viridiplantae</taxon>
        <taxon>Streptophyta</taxon>
        <taxon>Embryophyta</taxon>
        <taxon>Tracheophyta</taxon>
        <taxon>Spermatophyta</taxon>
        <taxon>Magnoliopsida</taxon>
        <taxon>Liliopsida</taxon>
        <taxon>Poales</taxon>
        <taxon>Poaceae</taxon>
        <taxon>BOP clade</taxon>
        <taxon>Oryzoideae</taxon>
        <taxon>Oryzeae</taxon>
        <taxon>Oryzinae</taxon>
        <taxon>Oryza</taxon>
    </lineage>
</organism>
<feature type="domain" description="Protein kinase" evidence="10">
    <location>
        <begin position="464"/>
        <end position="722"/>
    </location>
</feature>
<dbReference type="PROSITE" id="PS00108">
    <property type="entry name" value="PROTEIN_KINASE_ST"/>
    <property type="match status" value="1"/>
</dbReference>
<dbReference type="InterPro" id="IPR000742">
    <property type="entry name" value="EGF"/>
</dbReference>
<dbReference type="Proteomes" id="UP000008022">
    <property type="component" value="Unassembled WGS sequence"/>
</dbReference>
<dbReference type="Gene3D" id="1.10.510.10">
    <property type="entry name" value="Transferase(Phosphotransferase) domain 1"/>
    <property type="match status" value="1"/>
</dbReference>
<reference evidence="12" key="1">
    <citation type="submission" date="2013-06" db="EMBL/GenBank/DDBJ databases">
        <authorList>
            <person name="Zhao Q."/>
        </authorList>
    </citation>
    <scope>NUCLEOTIDE SEQUENCE</scope>
    <source>
        <strain evidence="12">cv. W1943</strain>
    </source>
</reference>
<evidence type="ECO:0000256" key="9">
    <source>
        <dbReference type="SAM" id="SignalP"/>
    </source>
</evidence>
<keyword evidence="8" id="KW-0325">Glycoprotein</keyword>
<protein>
    <recommendedName>
        <fullName evidence="10">Protein kinase domain-containing protein</fullName>
    </recommendedName>
</protein>
<dbReference type="PROSITE" id="PS50011">
    <property type="entry name" value="PROTEIN_KINASE_DOM"/>
    <property type="match status" value="1"/>
</dbReference>
<dbReference type="InterPro" id="IPR018097">
    <property type="entry name" value="EGF_Ca-bd_CS"/>
</dbReference>
<evidence type="ECO:0000256" key="4">
    <source>
        <dbReference type="ARBA" id="ARBA00022729"/>
    </source>
</evidence>
<dbReference type="InterPro" id="IPR011009">
    <property type="entry name" value="Kinase-like_dom_sf"/>
</dbReference>
<feature type="signal peptide" evidence="9">
    <location>
        <begin position="1"/>
        <end position="28"/>
    </location>
</feature>
<dbReference type="SMART" id="SM00179">
    <property type="entry name" value="EGF_CA"/>
    <property type="match status" value="1"/>
</dbReference>